<evidence type="ECO:0000313" key="9">
    <source>
        <dbReference type="EMBL" id="AAX88129.1"/>
    </source>
</evidence>
<feature type="transmembrane region" description="Helical" evidence="7">
    <location>
        <begin position="58"/>
        <end position="81"/>
    </location>
</feature>
<evidence type="ECO:0000256" key="4">
    <source>
        <dbReference type="ARBA" id="ARBA00022692"/>
    </source>
</evidence>
<feature type="transmembrane region" description="Helical" evidence="7">
    <location>
        <begin position="500"/>
        <end position="519"/>
    </location>
</feature>
<evidence type="ECO:0000256" key="5">
    <source>
        <dbReference type="ARBA" id="ARBA00022989"/>
    </source>
</evidence>
<dbReference type="InterPro" id="IPR051605">
    <property type="entry name" value="CstA"/>
</dbReference>
<comment type="similarity">
    <text evidence="2">Belongs to the peptide transporter carbon starvation (CstA) (TC 2.A.114) family.</text>
</comment>
<keyword evidence="5 7" id="KW-1133">Transmembrane helix</keyword>
<evidence type="ECO:0000256" key="1">
    <source>
        <dbReference type="ARBA" id="ARBA00004651"/>
    </source>
</evidence>
<feature type="transmembrane region" description="Helical" evidence="7">
    <location>
        <begin position="444"/>
        <end position="462"/>
    </location>
</feature>
<name>Q4QLG8_HAEI8</name>
<dbReference type="GO" id="GO:0005886">
    <property type="term" value="C:plasma membrane"/>
    <property type="evidence" value="ECO:0007669"/>
    <property type="project" value="UniProtKB-SubCell"/>
</dbReference>
<feature type="transmembrane region" description="Helical" evidence="7">
    <location>
        <begin position="130"/>
        <end position="150"/>
    </location>
</feature>
<reference evidence="9 10" key="1">
    <citation type="journal article" date="2005" name="J. Bacteriol.">
        <title>Genomic sequence of an otitis media isolate of nontypeable Haemophilus influenzae: comparative study with H. influenzae serotype d, strain KW20.</title>
        <authorList>
            <person name="Harrison A."/>
            <person name="Dyer D.W."/>
            <person name="Gillaspy A."/>
            <person name="Ray W.C."/>
            <person name="Mungur R."/>
            <person name="Carson M.B."/>
            <person name="Zhong H."/>
            <person name="Gipson J."/>
            <person name="Gipson M."/>
            <person name="Johnson L.S."/>
            <person name="Lewis L."/>
            <person name="Bakaletz L.O."/>
            <person name="Munson R.S.Jr."/>
        </authorList>
    </citation>
    <scope>NUCLEOTIDE SEQUENCE [LARGE SCALE GENOMIC DNA]</scope>
    <source>
        <strain evidence="9 10">86-028NP</strain>
    </source>
</reference>
<evidence type="ECO:0000259" key="8">
    <source>
        <dbReference type="Pfam" id="PF02554"/>
    </source>
</evidence>
<keyword evidence="3" id="KW-1003">Cell membrane</keyword>
<feature type="transmembrane region" description="Helical" evidence="7">
    <location>
        <begin position="282"/>
        <end position="300"/>
    </location>
</feature>
<keyword evidence="6 7" id="KW-0472">Membrane</keyword>
<gene>
    <name evidence="9" type="ordered locus">NTHI1295</name>
</gene>
<feature type="transmembrane region" description="Helical" evidence="7">
    <location>
        <begin position="6"/>
        <end position="23"/>
    </location>
</feature>
<dbReference type="GO" id="GO:0009267">
    <property type="term" value="P:cellular response to starvation"/>
    <property type="evidence" value="ECO:0007669"/>
    <property type="project" value="InterPro"/>
</dbReference>
<proteinExistence type="inferred from homology"/>
<feature type="transmembrane region" description="Helical" evidence="7">
    <location>
        <begin position="224"/>
        <end position="244"/>
    </location>
</feature>
<dbReference type="InterPro" id="IPR003706">
    <property type="entry name" value="CstA_N"/>
</dbReference>
<feature type="transmembrane region" description="Helical" evidence="7">
    <location>
        <begin position="469"/>
        <end position="488"/>
    </location>
</feature>
<sequence length="533" mass="58947">MRSLPMLWFFFCVAVLIIGYFIYGKIIEKIFVINPKRQTPAYQVNDGVDYMPMSKTKIWLIQLLNIAGTGPIFGPILGALYGPVAMLWIVIGCIFAGAVHDYFCGMLSIRHGGATMPYLAGKFLGRPVKVFINTLALVLLLLVGVVFVASPAQLMGTITMDVFGASQSALVLGDAEAVHHSVEAGGIKVWGMDKATVVALWTAIIFAYYILATLLPVDKIIGRIYPLFGALLLFMSVGMVYGLVVSHFSATDPIEFFRTINADGEGLTWAKFTQNFQVKGDVPIWPLLFLTISCGALSGFHATQTPLMARCTENESEGRFIFYGAMITEGVIALVWCMVGLAFYENPQALQDAISAGSPSKVVYDSSLHFLGFIGGIFAILGVIVLPITSGDTAFRAARLQIAEIFNVDQRSLPKRLLIAVPLFVLGYFISTIDFSVLWRYFTWANQMTAMVMLWTTAGYLYRYHKFHWVASLPAWFITTVCATYLFYNKIGFGLDYQLSVYLGLATTIVCIVLFFTMLKPLGTRDEEAYINN</sequence>
<accession>Q4QLG8</accession>
<feature type="transmembrane region" description="Helical" evidence="7">
    <location>
        <begin position="87"/>
        <end position="109"/>
    </location>
</feature>
<evidence type="ECO:0000256" key="7">
    <source>
        <dbReference type="SAM" id="Phobius"/>
    </source>
</evidence>
<dbReference type="PANTHER" id="PTHR30252:SF4">
    <property type="entry name" value="CARBON STARVATION"/>
    <property type="match status" value="1"/>
</dbReference>
<dbReference type="KEGG" id="hit:NTHI1295"/>
<dbReference type="AlphaFoldDB" id="Q4QLG8"/>
<evidence type="ECO:0000313" key="10">
    <source>
        <dbReference type="Proteomes" id="UP000002525"/>
    </source>
</evidence>
<feature type="domain" description="CstA N-terminal" evidence="8">
    <location>
        <begin position="9"/>
        <end position="149"/>
    </location>
</feature>
<feature type="transmembrane region" description="Helical" evidence="7">
    <location>
        <begin position="198"/>
        <end position="217"/>
    </location>
</feature>
<evidence type="ECO:0000256" key="3">
    <source>
        <dbReference type="ARBA" id="ARBA00022475"/>
    </source>
</evidence>
<organism evidence="9 10">
    <name type="scientific">Haemophilus influenzae (strain 86-028NP)</name>
    <dbReference type="NCBI Taxonomy" id="281310"/>
    <lineage>
        <taxon>Bacteria</taxon>
        <taxon>Pseudomonadati</taxon>
        <taxon>Pseudomonadota</taxon>
        <taxon>Gammaproteobacteria</taxon>
        <taxon>Pasteurellales</taxon>
        <taxon>Pasteurellaceae</taxon>
        <taxon>Haemophilus</taxon>
    </lineage>
</organism>
<dbReference type="PANTHER" id="PTHR30252">
    <property type="entry name" value="INNER MEMBRANE PEPTIDE TRANSPORTER"/>
    <property type="match status" value="1"/>
</dbReference>
<dbReference type="Proteomes" id="UP000002525">
    <property type="component" value="Chromosome"/>
</dbReference>
<evidence type="ECO:0000256" key="2">
    <source>
        <dbReference type="ARBA" id="ARBA00007755"/>
    </source>
</evidence>
<feature type="transmembrane region" description="Helical" evidence="7">
    <location>
        <begin position="368"/>
        <end position="389"/>
    </location>
</feature>
<dbReference type="HOGENOM" id="CLU_010531_3_1_6"/>
<dbReference type="Pfam" id="PF02554">
    <property type="entry name" value="CstA"/>
    <property type="match status" value="2"/>
</dbReference>
<feature type="transmembrane region" description="Helical" evidence="7">
    <location>
        <begin position="320"/>
        <end position="344"/>
    </location>
</feature>
<comment type="subcellular location">
    <subcellularLocation>
        <location evidence="1">Cell membrane</location>
        <topology evidence="1">Multi-pass membrane protein</topology>
    </subcellularLocation>
</comment>
<keyword evidence="4 7" id="KW-0812">Transmembrane</keyword>
<feature type="transmembrane region" description="Helical" evidence="7">
    <location>
        <begin position="417"/>
        <end position="438"/>
    </location>
</feature>
<evidence type="ECO:0000256" key="6">
    <source>
        <dbReference type="ARBA" id="ARBA00023136"/>
    </source>
</evidence>
<protein>
    <submittedName>
        <fullName evidence="9">Carbon starvation protein, predicted membrane protein</fullName>
    </submittedName>
</protein>
<dbReference type="EMBL" id="CP000057">
    <property type="protein sequence ID" value="AAX88129.1"/>
    <property type="molecule type" value="Genomic_DNA"/>
</dbReference>
<feature type="domain" description="CstA N-terminal" evidence="8">
    <location>
        <begin position="199"/>
        <end position="337"/>
    </location>
</feature>